<dbReference type="SFLD" id="SFLDS00003">
    <property type="entry name" value="Haloacid_Dehalogenase"/>
    <property type="match status" value="1"/>
</dbReference>
<dbReference type="GO" id="GO:0005829">
    <property type="term" value="C:cytosol"/>
    <property type="evidence" value="ECO:0007669"/>
    <property type="project" value="TreeGrafter"/>
</dbReference>
<dbReference type="GO" id="GO:0006281">
    <property type="term" value="P:DNA repair"/>
    <property type="evidence" value="ECO:0007669"/>
    <property type="project" value="TreeGrafter"/>
</dbReference>
<reference evidence="5 6" key="1">
    <citation type="submission" date="2016-10" db="EMBL/GenBank/DDBJ databases">
        <title>Chromobacterium muskegensis sp. nov., an insecticidal bacterium isolated from Sphagnum bogs.</title>
        <authorList>
            <person name="Sparks M.E."/>
            <person name="Blackburn M.B."/>
            <person name="Gundersen-Rindal D.E."/>
            <person name="Mitchell A."/>
            <person name="Farrar R."/>
            <person name="Kuhar D."/>
        </authorList>
    </citation>
    <scope>NUCLEOTIDE SEQUENCE [LARGE SCALE GENOMIC DNA]</scope>
    <source>
        <strain evidence="5 6">21-1</strain>
    </source>
</reference>
<dbReference type="InterPro" id="IPR050155">
    <property type="entry name" value="HAD-like_hydrolase_sf"/>
</dbReference>
<dbReference type="InterPro" id="IPR036412">
    <property type="entry name" value="HAD-like_sf"/>
</dbReference>
<accession>A0A1D9LLA2</accession>
<gene>
    <name evidence="5" type="ORF">BKX93_20035</name>
</gene>
<dbReference type="Gene3D" id="3.40.50.1000">
    <property type="entry name" value="HAD superfamily/HAD-like"/>
    <property type="match status" value="1"/>
</dbReference>
<evidence type="ECO:0000256" key="2">
    <source>
        <dbReference type="ARBA" id="ARBA00004818"/>
    </source>
</evidence>
<comment type="catalytic activity">
    <reaction evidence="1">
        <text>2-phosphoglycolate + H2O = glycolate + phosphate</text>
        <dbReference type="Rhea" id="RHEA:14369"/>
        <dbReference type="ChEBI" id="CHEBI:15377"/>
        <dbReference type="ChEBI" id="CHEBI:29805"/>
        <dbReference type="ChEBI" id="CHEBI:43474"/>
        <dbReference type="ChEBI" id="CHEBI:58033"/>
        <dbReference type="EC" id="3.1.3.18"/>
    </reaction>
</comment>
<evidence type="ECO:0000313" key="5">
    <source>
        <dbReference type="EMBL" id="AOZ52056.1"/>
    </source>
</evidence>
<dbReference type="Pfam" id="PF13419">
    <property type="entry name" value="HAD_2"/>
    <property type="match status" value="1"/>
</dbReference>
<name>A0A1D9LLA2_9NEIS</name>
<dbReference type="InterPro" id="IPR023214">
    <property type="entry name" value="HAD_sf"/>
</dbReference>
<dbReference type="SFLD" id="SFLDG01129">
    <property type="entry name" value="C1.5:_HAD__Beta-PGM__Phosphata"/>
    <property type="match status" value="1"/>
</dbReference>
<dbReference type="STRING" id="1108595.BKX93_20035"/>
<evidence type="ECO:0000256" key="4">
    <source>
        <dbReference type="ARBA" id="ARBA00013078"/>
    </source>
</evidence>
<dbReference type="GeneID" id="68843494"/>
<evidence type="ECO:0000313" key="6">
    <source>
        <dbReference type="Proteomes" id="UP000178776"/>
    </source>
</evidence>
<dbReference type="EMBL" id="CP017707">
    <property type="protein sequence ID" value="AOZ52056.1"/>
    <property type="molecule type" value="Genomic_DNA"/>
</dbReference>
<dbReference type="InterPro" id="IPR023198">
    <property type="entry name" value="PGP-like_dom2"/>
</dbReference>
<dbReference type="PANTHER" id="PTHR43434:SF1">
    <property type="entry name" value="PHOSPHOGLYCOLATE PHOSPHATASE"/>
    <property type="match status" value="1"/>
</dbReference>
<dbReference type="AlphaFoldDB" id="A0A1D9LLA2"/>
<organism evidence="5 6">
    <name type="scientific">Chromobacterium vaccinii</name>
    <dbReference type="NCBI Taxonomy" id="1108595"/>
    <lineage>
        <taxon>Bacteria</taxon>
        <taxon>Pseudomonadati</taxon>
        <taxon>Pseudomonadota</taxon>
        <taxon>Betaproteobacteria</taxon>
        <taxon>Neisseriales</taxon>
        <taxon>Chromobacteriaceae</taxon>
        <taxon>Chromobacterium</taxon>
    </lineage>
</organism>
<comment type="similarity">
    <text evidence="3">Belongs to the HAD-like hydrolase superfamily. CbbY/CbbZ/Gph/YieH family.</text>
</comment>
<dbReference type="KEGG" id="cvc:BKX93_20035"/>
<comment type="pathway">
    <text evidence="2">Organic acid metabolism; glycolate biosynthesis; glycolate from 2-phosphoglycolate: step 1/1.</text>
</comment>
<sequence>MSAASWLAGVRHLVFDWNGTLIDDIDLAVASVNRCCARFGAEPVTRERYRREFGFPIAEFYARLGFDFNRHPFADIVTIYLEHFDAHVARCRMHDGVAELLELAASRGIGASVLSASQSNVLLRTLDAKRLLGSFQHVVGLDHTHASGKLDEARALQSRLALPPADTLFIGDTLHDCEVARQVGWRALLVETGHQDRARLDESDAPVCSSLSELLPVLSALAAAGEPS</sequence>
<dbReference type="InterPro" id="IPR041492">
    <property type="entry name" value="HAD_2"/>
</dbReference>
<dbReference type="GO" id="GO:0008967">
    <property type="term" value="F:phosphoglycolate phosphatase activity"/>
    <property type="evidence" value="ECO:0007669"/>
    <property type="project" value="UniProtKB-EC"/>
</dbReference>
<dbReference type="PANTHER" id="PTHR43434">
    <property type="entry name" value="PHOSPHOGLYCOLATE PHOSPHATASE"/>
    <property type="match status" value="1"/>
</dbReference>
<protein>
    <recommendedName>
        <fullName evidence="4">phosphoglycolate phosphatase</fullName>
        <ecNumber evidence="4">3.1.3.18</ecNumber>
    </recommendedName>
</protein>
<proteinExistence type="inferred from homology"/>
<dbReference type="EC" id="3.1.3.18" evidence="4"/>
<dbReference type="RefSeq" id="WP_046157268.1">
    <property type="nucleotide sequence ID" value="NZ_CP017707.1"/>
</dbReference>
<dbReference type="Proteomes" id="UP000178776">
    <property type="component" value="Chromosome"/>
</dbReference>
<dbReference type="SUPFAM" id="SSF56784">
    <property type="entry name" value="HAD-like"/>
    <property type="match status" value="1"/>
</dbReference>
<evidence type="ECO:0000256" key="1">
    <source>
        <dbReference type="ARBA" id="ARBA00000830"/>
    </source>
</evidence>
<dbReference type="Gene3D" id="1.10.150.240">
    <property type="entry name" value="Putative phosphatase, domain 2"/>
    <property type="match status" value="1"/>
</dbReference>
<evidence type="ECO:0000256" key="3">
    <source>
        <dbReference type="ARBA" id="ARBA00006171"/>
    </source>
</evidence>